<dbReference type="OrthoDB" id="2593732at2759"/>
<organism evidence="8 9">
    <name type="scientific">Cryoendolithus antarcticus</name>
    <dbReference type="NCBI Taxonomy" id="1507870"/>
    <lineage>
        <taxon>Eukaryota</taxon>
        <taxon>Fungi</taxon>
        <taxon>Dikarya</taxon>
        <taxon>Ascomycota</taxon>
        <taxon>Pezizomycotina</taxon>
        <taxon>Dothideomycetes</taxon>
        <taxon>Dothideomycetidae</taxon>
        <taxon>Cladosporiales</taxon>
        <taxon>Cladosporiaceae</taxon>
        <taxon>Cryoendolithus</taxon>
    </lineage>
</organism>
<dbReference type="AlphaFoldDB" id="A0A1V8T5A8"/>
<dbReference type="SMART" id="SM00066">
    <property type="entry name" value="GAL4"/>
    <property type="match status" value="1"/>
</dbReference>
<dbReference type="Pfam" id="PF00172">
    <property type="entry name" value="Zn_clus"/>
    <property type="match status" value="1"/>
</dbReference>
<evidence type="ECO:0000256" key="3">
    <source>
        <dbReference type="ARBA" id="ARBA00023015"/>
    </source>
</evidence>
<evidence type="ECO:0000256" key="2">
    <source>
        <dbReference type="ARBA" id="ARBA00022833"/>
    </source>
</evidence>
<keyword evidence="9" id="KW-1185">Reference proteome</keyword>
<evidence type="ECO:0000256" key="1">
    <source>
        <dbReference type="ARBA" id="ARBA00022723"/>
    </source>
</evidence>
<keyword evidence="2" id="KW-0862">Zinc</keyword>
<proteinExistence type="predicted"/>
<sequence length="665" mass="75164">MAGDDPAWKAAALANLERARLSNGRLGVKKSRVGCLTCRSRKQKCDETRPHCQRCQHAGRACGGYADSQDDASTGLSDPSKALTQLKLNQRERQIFDYFIGFTAPRVAGTSLDREFWTSRMLQVCHHEPFALNAIIAIATLHRHPQYLKRFAVELESDPNATREEKLRARTCGDPFGNEIMDPQHLAALMYYNRAIAAVKTSLSAGAMNATLALLSCFLFLTIEIFRDSLLSALVLGKQCAQLLKKADVNDPLVRVVQSCLNRLSVLASTFGQTQAMDILDEAPEDWTKTERYETVGDARAALFKIMGHSQHFALKATELIANRTDGAQPGPWLGRVFSTETAFQKETYGNVVPYEEPTTGLRSDPTRLEQVYPIKPSLPPGDLVDLDQNMRVYETLSCIPGLYHHGTPGITPSNAFDVLNEERHYHLGQLRQWYHVFTRTLSSLANTEADIVSNLLLSYHVSVIWLSTRLQPNRMSIDRYTDHFREIIYHAKIYNRARSVESSELTMETGAIPSLYFVTMNCRVPSLRREALQLLRAGPSKEGIWGAICTAQLAATIIWLEERELGLPMPYEPLPTPLPPVFDAHLPREELRVHHYRILKNNRDLKFYVKTTRYFTDTTRYRHMYETTMPIGSDRFRAEDMLASAVNLDVPDMELMEGPPAWTV</sequence>
<dbReference type="SUPFAM" id="SSF57701">
    <property type="entry name" value="Zn2/Cys6 DNA-binding domain"/>
    <property type="match status" value="1"/>
</dbReference>
<keyword evidence="5" id="KW-0804">Transcription</keyword>
<dbReference type="PANTHER" id="PTHR36206:SF16">
    <property type="entry name" value="TRANSCRIPTION FACTOR DOMAIN-CONTAINING PROTEIN-RELATED"/>
    <property type="match status" value="1"/>
</dbReference>
<reference evidence="9" key="1">
    <citation type="submission" date="2017-03" db="EMBL/GenBank/DDBJ databases">
        <title>Genomes of endolithic fungi from Antarctica.</title>
        <authorList>
            <person name="Coleine C."/>
            <person name="Masonjones S."/>
            <person name="Stajich J.E."/>
        </authorList>
    </citation>
    <scope>NUCLEOTIDE SEQUENCE [LARGE SCALE GENOMIC DNA]</scope>
    <source>
        <strain evidence="9">CCFEE 5527</strain>
    </source>
</reference>
<evidence type="ECO:0000259" key="7">
    <source>
        <dbReference type="PROSITE" id="PS50048"/>
    </source>
</evidence>
<dbReference type="GO" id="GO:0008270">
    <property type="term" value="F:zinc ion binding"/>
    <property type="evidence" value="ECO:0007669"/>
    <property type="project" value="InterPro"/>
</dbReference>
<dbReference type="PROSITE" id="PS00463">
    <property type="entry name" value="ZN2_CY6_FUNGAL_1"/>
    <property type="match status" value="1"/>
</dbReference>
<dbReference type="STRING" id="1507870.A0A1V8T5A8"/>
<evidence type="ECO:0000256" key="6">
    <source>
        <dbReference type="ARBA" id="ARBA00023242"/>
    </source>
</evidence>
<dbReference type="PROSITE" id="PS50048">
    <property type="entry name" value="ZN2_CY6_FUNGAL_2"/>
    <property type="match status" value="1"/>
</dbReference>
<name>A0A1V8T5A8_9PEZI</name>
<dbReference type="EMBL" id="NAJO01000016">
    <property type="protein sequence ID" value="OQO06530.1"/>
    <property type="molecule type" value="Genomic_DNA"/>
</dbReference>
<comment type="caution">
    <text evidence="8">The sequence shown here is derived from an EMBL/GenBank/DDBJ whole genome shotgun (WGS) entry which is preliminary data.</text>
</comment>
<keyword evidence="6" id="KW-0539">Nucleus</keyword>
<dbReference type="GO" id="GO:0000981">
    <property type="term" value="F:DNA-binding transcription factor activity, RNA polymerase II-specific"/>
    <property type="evidence" value="ECO:0007669"/>
    <property type="project" value="InterPro"/>
</dbReference>
<gene>
    <name evidence="8" type="ORF">B0A48_08313</name>
</gene>
<evidence type="ECO:0000256" key="4">
    <source>
        <dbReference type="ARBA" id="ARBA00023125"/>
    </source>
</evidence>
<evidence type="ECO:0000256" key="5">
    <source>
        <dbReference type="ARBA" id="ARBA00023163"/>
    </source>
</evidence>
<evidence type="ECO:0000313" key="9">
    <source>
        <dbReference type="Proteomes" id="UP000192596"/>
    </source>
</evidence>
<dbReference type="InterPro" id="IPR036864">
    <property type="entry name" value="Zn2-C6_fun-type_DNA-bd_sf"/>
</dbReference>
<dbReference type="InterPro" id="IPR001138">
    <property type="entry name" value="Zn2Cys6_DnaBD"/>
</dbReference>
<dbReference type="GO" id="GO:0003677">
    <property type="term" value="F:DNA binding"/>
    <property type="evidence" value="ECO:0007669"/>
    <property type="project" value="UniProtKB-KW"/>
</dbReference>
<keyword evidence="3" id="KW-0805">Transcription regulation</keyword>
<evidence type="ECO:0000313" key="8">
    <source>
        <dbReference type="EMBL" id="OQO06530.1"/>
    </source>
</evidence>
<keyword evidence="1" id="KW-0479">Metal-binding</keyword>
<dbReference type="PANTHER" id="PTHR36206">
    <property type="entry name" value="ASPERCRYPTIN BIOSYNTHESIS CLUSTER-SPECIFIC TRANSCRIPTION REGULATOR ATNN-RELATED"/>
    <property type="match status" value="1"/>
</dbReference>
<protein>
    <recommendedName>
        <fullName evidence="7">Zn(2)-C6 fungal-type domain-containing protein</fullName>
    </recommendedName>
</protein>
<dbReference type="InterPro" id="IPR052360">
    <property type="entry name" value="Transcr_Regulatory_Proteins"/>
</dbReference>
<keyword evidence="4" id="KW-0238">DNA-binding</keyword>
<accession>A0A1V8T5A8</accession>
<feature type="domain" description="Zn(2)-C6 fungal-type" evidence="7">
    <location>
        <begin position="34"/>
        <end position="62"/>
    </location>
</feature>
<dbReference type="CDD" id="cd00067">
    <property type="entry name" value="GAL4"/>
    <property type="match status" value="1"/>
</dbReference>
<dbReference type="Gene3D" id="4.10.240.10">
    <property type="entry name" value="Zn(2)-C6 fungal-type DNA-binding domain"/>
    <property type="match status" value="1"/>
</dbReference>
<dbReference type="InParanoid" id="A0A1V8T5A8"/>
<dbReference type="Proteomes" id="UP000192596">
    <property type="component" value="Unassembled WGS sequence"/>
</dbReference>